<name>A0A9D4RCJ4_DREPO</name>
<feature type="coiled-coil region" evidence="1">
    <location>
        <begin position="1142"/>
        <end position="1224"/>
    </location>
</feature>
<feature type="region of interest" description="Disordered" evidence="2">
    <location>
        <begin position="1"/>
        <end position="59"/>
    </location>
</feature>
<keyword evidence="1" id="KW-0175">Coiled coil</keyword>
<feature type="compositionally biased region" description="Basic and acidic residues" evidence="2">
    <location>
        <begin position="404"/>
        <end position="413"/>
    </location>
</feature>
<feature type="compositionally biased region" description="Polar residues" evidence="2">
    <location>
        <begin position="26"/>
        <end position="37"/>
    </location>
</feature>
<dbReference type="EMBL" id="JAIWYP010000002">
    <property type="protein sequence ID" value="KAH3861345.1"/>
    <property type="molecule type" value="Genomic_DNA"/>
</dbReference>
<sequence length="1544" mass="180680">MSSAGTTFPGRTWVSSKPPNFVTHPNFRTTADNQLTPSPDLYEEPSSTVKYDPERPGGTIFTGRTLNTFKKKTKQSGILKNGEGQNKRQAPPVRFIDDEDNIGREVVTTTVGSLTIKTAKSYEALIAERDALLESDGAYRRRINQLEDENTKILLDYEGVYKENNILREKLDKGDDSHIESYQRVYDDRQILREAETAYKRRINQLEHDAKEMLTNFESLYSENKVLRDKSRKLEDRLNSIDRLDEVKKMNELEKKVKSLEKTVRTMGYEREELVKENREIENQKYKLREDIADLQKRNSLLERENEGFKRGFMALGQNAENRWKDEIKEKTRRQQEEERLIREEHAQFKKDIEGFNKEIHNLEKINIELKTRNDMLQGDKDDFEKRLFEMARESGKRTPSAVKRQEAEKNNAKDKKIEELQINVNELKEQNVKLQTKTEVLEKEKETFDQRMEEAKKQPRETASSIRRKMETEREIRDLNMHVENFKEKAKRLEVENEELKEDVKKLEVETKAQRQAANAMATNQANQMDTQVKSLNETIIKMNNEIKVLTEDNLKLKTDYNVLEEKFEEQLEAIKLEKKYLLEEKQNLQKHIESSSSNANSTIKDLQDTLNSLQVELQLLKPKHNDLIKAYEDKKAENKSLSDQLDNKNNELEQLKENIRNNKDVYNELSKVRRENADLKREIQTQAEKFKAEQLKQEADLEELLKNQEFMNTALAEHKVRLDMLQQEKNDLKSENVRLIKSNERQAKTIADLEVDITKTAGDGSTKQKALETELEELKKEYKKNEKELFEAKQENQIAKNERENQVNKLMKQLDKLKTERETETAQLKEQSDSLKSEVARLKIFEEKISSMESNLHELVSKLRETEDRNKQLTNEKLASLHQVLAEMKNENLANRLRAAEREQNELEKHRLELEIKQDAINEIRKLKDENHRLMGLLEDKRAAEQAQDEWTKKRNKFNEIVAQNARLQDENKRLLSLFENSQAENMKKDLQVKTEKLKLMETKFQEYTVENANLKKVIQEKEIENKRIGEKADRSQHVQQENNKLKLENQRLRDEGMKKDSIIASLKELEVAKSKYLDSAANNQRLYEENMRLRETIEKSKDYKSEFQKVKEKEKKDAVETSRYAEEITLLKNTIQVKETELRREIELQKDRASNLQIRNKRLVEELGQLKADLLKKDDLIIKLRELENVSKKMHDATSDAARLYDENQRLRNLLENQQNSGWKSNFQNAKSLSADKKQRKLATAIYVESAREKGSSERRDKLLKERAIPEHEVLSTSSTPSDPGQVGSKMKIKPLLPDIKKEGTGLLTGLSYQELHAKTQNLKGQKLIDELERDALEVRSKLVKKESDIRKLKEKLEEQEPEIRQLVEDKETLKAEIARLKKELEVKAIGDSMSRSLQLQEQNRRLDAENQRLREEISVRDIELANRGAPGYQMANFIDGRTDKTTEEKLKISIAENRRLLEENNRLRAALDETHTQDTGSRFAQPSVTGSMIEGFKTAKTDKTTWASTRSTKHRKGEPRSRINETDEMKMLKIEEIEPA</sequence>
<feature type="coiled-coil region" evidence="1">
    <location>
        <begin position="1332"/>
        <end position="1423"/>
    </location>
</feature>
<feature type="coiled-coil region" evidence="1">
    <location>
        <begin position="1454"/>
        <end position="1481"/>
    </location>
</feature>
<proteinExistence type="predicted"/>
<feature type="coiled-coil region" evidence="1">
    <location>
        <begin position="346"/>
        <end position="373"/>
    </location>
</feature>
<accession>A0A9D4RCJ4</accession>
<keyword evidence="4" id="KW-1185">Reference proteome</keyword>
<evidence type="ECO:0000313" key="3">
    <source>
        <dbReference type="EMBL" id="KAH3861345.1"/>
    </source>
</evidence>
<feature type="region of interest" description="Disordered" evidence="2">
    <location>
        <begin position="1503"/>
        <end position="1529"/>
    </location>
</feature>
<reference evidence="3" key="1">
    <citation type="journal article" date="2019" name="bioRxiv">
        <title>The Genome of the Zebra Mussel, Dreissena polymorpha: A Resource for Invasive Species Research.</title>
        <authorList>
            <person name="McCartney M.A."/>
            <person name="Auch B."/>
            <person name="Kono T."/>
            <person name="Mallez S."/>
            <person name="Zhang Y."/>
            <person name="Obille A."/>
            <person name="Becker A."/>
            <person name="Abrahante J.E."/>
            <person name="Garbe J."/>
            <person name="Badalamenti J.P."/>
            <person name="Herman A."/>
            <person name="Mangelson H."/>
            <person name="Liachko I."/>
            <person name="Sullivan S."/>
            <person name="Sone E.D."/>
            <person name="Koren S."/>
            <person name="Silverstein K.A.T."/>
            <person name="Beckman K.B."/>
            <person name="Gohl D.M."/>
        </authorList>
    </citation>
    <scope>NUCLEOTIDE SEQUENCE</scope>
    <source>
        <strain evidence="3">Duluth1</strain>
        <tissue evidence="3">Whole animal</tissue>
    </source>
</reference>
<feature type="region of interest" description="Disordered" evidence="2">
    <location>
        <begin position="393"/>
        <end position="413"/>
    </location>
</feature>
<evidence type="ECO:0000256" key="2">
    <source>
        <dbReference type="SAM" id="MobiDB-lite"/>
    </source>
</evidence>
<evidence type="ECO:0000256" key="1">
    <source>
        <dbReference type="SAM" id="Coils"/>
    </source>
</evidence>
<feature type="region of interest" description="Disordered" evidence="2">
    <location>
        <begin position="446"/>
        <end position="470"/>
    </location>
</feature>
<dbReference type="Proteomes" id="UP000828390">
    <property type="component" value="Unassembled WGS sequence"/>
</dbReference>
<organism evidence="3 4">
    <name type="scientific">Dreissena polymorpha</name>
    <name type="common">Zebra mussel</name>
    <name type="synonym">Mytilus polymorpha</name>
    <dbReference type="NCBI Taxonomy" id="45954"/>
    <lineage>
        <taxon>Eukaryota</taxon>
        <taxon>Metazoa</taxon>
        <taxon>Spiralia</taxon>
        <taxon>Lophotrochozoa</taxon>
        <taxon>Mollusca</taxon>
        <taxon>Bivalvia</taxon>
        <taxon>Autobranchia</taxon>
        <taxon>Heteroconchia</taxon>
        <taxon>Euheterodonta</taxon>
        <taxon>Imparidentia</taxon>
        <taxon>Neoheterodontei</taxon>
        <taxon>Myida</taxon>
        <taxon>Dreissenoidea</taxon>
        <taxon>Dreissenidae</taxon>
        <taxon>Dreissena</taxon>
    </lineage>
</organism>
<feature type="coiled-coil region" evidence="1">
    <location>
        <begin position="189"/>
        <end position="312"/>
    </location>
</feature>
<feature type="compositionally biased region" description="Basic and acidic residues" evidence="2">
    <location>
        <begin position="446"/>
        <end position="461"/>
    </location>
</feature>
<evidence type="ECO:0000313" key="4">
    <source>
        <dbReference type="Proteomes" id="UP000828390"/>
    </source>
</evidence>
<gene>
    <name evidence="3" type="ORF">DPMN_024272</name>
</gene>
<comment type="caution">
    <text evidence="3">The sequence shown here is derived from an EMBL/GenBank/DDBJ whole genome shotgun (WGS) entry which is preliminary data.</text>
</comment>
<reference evidence="3" key="2">
    <citation type="submission" date="2020-11" db="EMBL/GenBank/DDBJ databases">
        <authorList>
            <person name="McCartney M.A."/>
            <person name="Auch B."/>
            <person name="Kono T."/>
            <person name="Mallez S."/>
            <person name="Becker A."/>
            <person name="Gohl D.M."/>
            <person name="Silverstein K.A.T."/>
            <person name="Koren S."/>
            <person name="Bechman K.B."/>
            <person name="Herman A."/>
            <person name="Abrahante J.E."/>
            <person name="Garbe J."/>
        </authorList>
    </citation>
    <scope>NUCLEOTIDE SEQUENCE</scope>
    <source>
        <strain evidence="3">Duluth1</strain>
        <tissue evidence="3">Whole animal</tissue>
    </source>
</reference>
<protein>
    <submittedName>
        <fullName evidence="3">Uncharacterized protein</fullName>
    </submittedName>
</protein>
<feature type="coiled-coil region" evidence="1">
    <location>
        <begin position="770"/>
        <end position="1058"/>
    </location>
</feature>
<dbReference type="OrthoDB" id="6128370at2759"/>